<dbReference type="EMBL" id="QRWX01000003">
    <property type="protein sequence ID" value="RGT55156.1"/>
    <property type="molecule type" value="Genomic_DNA"/>
</dbReference>
<comment type="similarity">
    <text evidence="1">Belongs to the CapA family.</text>
</comment>
<evidence type="ECO:0000313" key="3">
    <source>
        <dbReference type="EMBL" id="RGT55156.1"/>
    </source>
</evidence>
<dbReference type="SUPFAM" id="SSF56300">
    <property type="entry name" value="Metallo-dependent phosphatases"/>
    <property type="match status" value="1"/>
</dbReference>
<organism evidence="3 4">
    <name type="scientific">Solobacterium moorei</name>
    <dbReference type="NCBI Taxonomy" id="102148"/>
    <lineage>
        <taxon>Bacteria</taxon>
        <taxon>Bacillati</taxon>
        <taxon>Bacillota</taxon>
        <taxon>Erysipelotrichia</taxon>
        <taxon>Erysipelotrichales</taxon>
        <taxon>Erysipelotrichaceae</taxon>
        <taxon>Solobacterium</taxon>
    </lineage>
</organism>
<dbReference type="InterPro" id="IPR052169">
    <property type="entry name" value="CW_Biosynth-Accessory"/>
</dbReference>
<gene>
    <name evidence="3" type="ORF">DWX20_08400</name>
</gene>
<dbReference type="PANTHER" id="PTHR33393:SF12">
    <property type="entry name" value="CAPSULE BIOSYNTHESIS PROTEIN CAPA"/>
    <property type="match status" value="1"/>
</dbReference>
<evidence type="ECO:0000256" key="1">
    <source>
        <dbReference type="ARBA" id="ARBA00005662"/>
    </source>
</evidence>
<evidence type="ECO:0000259" key="2">
    <source>
        <dbReference type="SMART" id="SM00854"/>
    </source>
</evidence>
<dbReference type="AlphaFoldDB" id="A0A412PDA2"/>
<dbReference type="Pfam" id="PF09587">
    <property type="entry name" value="PGA_cap"/>
    <property type="match status" value="1"/>
</dbReference>
<evidence type="ECO:0000313" key="4">
    <source>
        <dbReference type="Proteomes" id="UP000284731"/>
    </source>
</evidence>
<proteinExistence type="inferred from homology"/>
<feature type="domain" description="Capsule synthesis protein CapA" evidence="2">
    <location>
        <begin position="33"/>
        <end position="271"/>
    </location>
</feature>
<dbReference type="SMART" id="SM00854">
    <property type="entry name" value="PGA_cap"/>
    <property type="match status" value="1"/>
</dbReference>
<dbReference type="PANTHER" id="PTHR33393">
    <property type="entry name" value="POLYGLUTAMINE SYNTHESIS ACCESSORY PROTEIN RV0574C-RELATED"/>
    <property type="match status" value="1"/>
</dbReference>
<accession>A0A412PDA2</accession>
<dbReference type="CDD" id="cd07381">
    <property type="entry name" value="MPP_CapA"/>
    <property type="match status" value="1"/>
</dbReference>
<dbReference type="InterPro" id="IPR029052">
    <property type="entry name" value="Metallo-depent_PP-like"/>
</dbReference>
<dbReference type="InterPro" id="IPR019079">
    <property type="entry name" value="Capsule_synth_CapA"/>
</dbReference>
<protein>
    <submittedName>
        <fullName evidence="3">CapA family protein</fullName>
    </submittedName>
</protein>
<reference evidence="3 4" key="1">
    <citation type="submission" date="2018-08" db="EMBL/GenBank/DDBJ databases">
        <title>A genome reference for cultivated species of the human gut microbiota.</title>
        <authorList>
            <person name="Zou Y."/>
            <person name="Xue W."/>
            <person name="Luo G."/>
        </authorList>
    </citation>
    <scope>NUCLEOTIDE SEQUENCE [LARGE SCALE GENOMIC DNA]</scope>
    <source>
        <strain evidence="3 4">AF18-46</strain>
    </source>
</reference>
<comment type="caution">
    <text evidence="3">The sequence shown here is derived from an EMBL/GenBank/DDBJ whole genome shotgun (WGS) entry which is preliminary data.</text>
</comment>
<dbReference type="Gene3D" id="3.60.21.10">
    <property type="match status" value="1"/>
</dbReference>
<sequence length="414" mass="47803">MVHSLLIRIEREQNLYYDFGNKQYGDKMKKQSTFVFTGDIGFDKYMDRKWEDKHLITDGVLRFLHSSDHVVANVEGALIDLPSQDDTSGVKQLIHAMNPNAIKVLNHMHADVWNLCNNHILDAGEEGVAQTIKLAKENHVQTVGVGMNIEEAARPLVFDEAGGIGLFSVGYRRGCKPADVNRAGCLLWNDMERIQKNIDEIKKTCRWCVIVCHGGEEFTSLPSSYTRDRYHKFLEMGADIVVAHHPHVPMNYETVNDKVIFYSLGNFIFDTDYQRAQYNTEHGILVKINFTEKKFTWDACGIRINRDLEHVRTAKLPDIFTDVQEEEYKKLEALAAKMMVSAYKRQLIYLNPKEYQNVSEEKWKENFMNPKRSGRVEGEALDFQIIYPLAKTADDGEWEKSKLKKVIKYIQKQI</sequence>
<name>A0A412PDA2_9FIRM</name>
<dbReference type="Proteomes" id="UP000284731">
    <property type="component" value="Unassembled WGS sequence"/>
</dbReference>